<evidence type="ECO:0000256" key="1">
    <source>
        <dbReference type="ARBA" id="ARBA00023125"/>
    </source>
</evidence>
<dbReference type="InterPro" id="IPR050109">
    <property type="entry name" value="HTH-type_TetR-like_transc_reg"/>
</dbReference>
<dbReference type="SUPFAM" id="SSF48498">
    <property type="entry name" value="Tetracyclin repressor-like, C-terminal domain"/>
    <property type="match status" value="1"/>
</dbReference>
<proteinExistence type="predicted"/>
<feature type="DNA-binding region" description="H-T-H motif" evidence="2">
    <location>
        <begin position="36"/>
        <end position="55"/>
    </location>
</feature>
<dbReference type="PRINTS" id="PR00455">
    <property type="entry name" value="HTHTETR"/>
</dbReference>
<dbReference type="InterPro" id="IPR009057">
    <property type="entry name" value="Homeodomain-like_sf"/>
</dbReference>
<dbReference type="InterPro" id="IPR001647">
    <property type="entry name" value="HTH_TetR"/>
</dbReference>
<feature type="domain" description="HTH tetR-type" evidence="3">
    <location>
        <begin position="13"/>
        <end position="73"/>
    </location>
</feature>
<dbReference type="RefSeq" id="WP_284392476.1">
    <property type="nucleotide sequence ID" value="NZ_BSNG01000001.1"/>
</dbReference>
<accession>A0ABQ5UJ83</accession>
<name>A0ABQ5UJ83_9HYPH</name>
<dbReference type="PANTHER" id="PTHR30055">
    <property type="entry name" value="HTH-TYPE TRANSCRIPTIONAL REGULATOR RUTR"/>
    <property type="match status" value="1"/>
</dbReference>
<keyword evidence="1 2" id="KW-0238">DNA-binding</keyword>
<dbReference type="Proteomes" id="UP001161406">
    <property type="component" value="Unassembled WGS sequence"/>
</dbReference>
<dbReference type="EMBL" id="BSNG01000001">
    <property type="protein sequence ID" value="GLQ11199.1"/>
    <property type="molecule type" value="Genomic_DNA"/>
</dbReference>
<organism evidence="4 5">
    <name type="scientific">Devosia yakushimensis</name>
    <dbReference type="NCBI Taxonomy" id="470028"/>
    <lineage>
        <taxon>Bacteria</taxon>
        <taxon>Pseudomonadati</taxon>
        <taxon>Pseudomonadota</taxon>
        <taxon>Alphaproteobacteria</taxon>
        <taxon>Hyphomicrobiales</taxon>
        <taxon>Devosiaceae</taxon>
        <taxon>Devosia</taxon>
    </lineage>
</organism>
<evidence type="ECO:0000313" key="4">
    <source>
        <dbReference type="EMBL" id="GLQ11199.1"/>
    </source>
</evidence>
<dbReference type="InterPro" id="IPR036271">
    <property type="entry name" value="Tet_transcr_reg_TetR-rel_C_sf"/>
</dbReference>
<dbReference type="PROSITE" id="PS50977">
    <property type="entry name" value="HTH_TETR_2"/>
    <property type="match status" value="1"/>
</dbReference>
<sequence>MTFEQINRRESGEDRRLAIAQAARAIIVEKGLEGLRTRDIAARVGINVATLHYHVPSKEALIALVAETMRDDFKAQSARRPRAGKSALERLRLEFGDAIELVEDMPELVYLMTELSDRTRRDPVIGAIVKPLYIFWRDQFVEIFTTGLAEGAFRPDLDPVAAAAIVTGTFADSWRSQADSPVPLQQVIAELERAFLLNPVSSQGR</sequence>
<gene>
    <name evidence="4" type="ORF">GCM10007913_31310</name>
</gene>
<comment type="caution">
    <text evidence="4">The sequence shown here is derived from an EMBL/GenBank/DDBJ whole genome shotgun (WGS) entry which is preliminary data.</text>
</comment>
<dbReference type="PANTHER" id="PTHR30055:SF226">
    <property type="entry name" value="HTH-TYPE TRANSCRIPTIONAL REGULATOR PKSA"/>
    <property type="match status" value="1"/>
</dbReference>
<dbReference type="Pfam" id="PF00440">
    <property type="entry name" value="TetR_N"/>
    <property type="match status" value="1"/>
</dbReference>
<dbReference type="Gene3D" id="1.10.10.60">
    <property type="entry name" value="Homeodomain-like"/>
    <property type="match status" value="1"/>
</dbReference>
<keyword evidence="5" id="KW-1185">Reference proteome</keyword>
<reference evidence="4" key="2">
    <citation type="submission" date="2023-01" db="EMBL/GenBank/DDBJ databases">
        <title>Draft genome sequence of Devosia yakushimensis strain NBRC 103855.</title>
        <authorList>
            <person name="Sun Q."/>
            <person name="Mori K."/>
        </authorList>
    </citation>
    <scope>NUCLEOTIDE SEQUENCE</scope>
    <source>
        <strain evidence="4">NBRC 103855</strain>
    </source>
</reference>
<dbReference type="SUPFAM" id="SSF46689">
    <property type="entry name" value="Homeodomain-like"/>
    <property type="match status" value="1"/>
</dbReference>
<protein>
    <recommendedName>
        <fullName evidence="3">HTH tetR-type domain-containing protein</fullName>
    </recommendedName>
</protein>
<evidence type="ECO:0000313" key="5">
    <source>
        <dbReference type="Proteomes" id="UP001161406"/>
    </source>
</evidence>
<reference evidence="4" key="1">
    <citation type="journal article" date="2014" name="Int. J. Syst. Evol. Microbiol.">
        <title>Complete genome of a new Firmicutes species belonging to the dominant human colonic microbiota ('Ruminococcus bicirculans') reveals two chromosomes and a selective capacity to utilize plant glucans.</title>
        <authorList>
            <consortium name="NISC Comparative Sequencing Program"/>
            <person name="Wegmann U."/>
            <person name="Louis P."/>
            <person name="Goesmann A."/>
            <person name="Henrissat B."/>
            <person name="Duncan S.H."/>
            <person name="Flint H.J."/>
        </authorList>
    </citation>
    <scope>NUCLEOTIDE SEQUENCE</scope>
    <source>
        <strain evidence="4">NBRC 103855</strain>
    </source>
</reference>
<evidence type="ECO:0000259" key="3">
    <source>
        <dbReference type="PROSITE" id="PS50977"/>
    </source>
</evidence>
<dbReference type="Gene3D" id="1.10.357.10">
    <property type="entry name" value="Tetracycline Repressor, domain 2"/>
    <property type="match status" value="1"/>
</dbReference>
<evidence type="ECO:0000256" key="2">
    <source>
        <dbReference type="PROSITE-ProRule" id="PRU00335"/>
    </source>
</evidence>